<organism evidence="2">
    <name type="scientific">viral metagenome</name>
    <dbReference type="NCBI Taxonomy" id="1070528"/>
    <lineage>
        <taxon>unclassified sequences</taxon>
        <taxon>metagenomes</taxon>
        <taxon>organismal metagenomes</taxon>
    </lineage>
</organism>
<accession>A0A6C0HT55</accession>
<dbReference type="AlphaFoldDB" id="A0A6C0HT55"/>
<reference evidence="2" key="1">
    <citation type="journal article" date="2020" name="Nature">
        <title>Giant virus diversity and host interactions through global metagenomics.</title>
        <authorList>
            <person name="Schulz F."/>
            <person name="Roux S."/>
            <person name="Paez-Espino D."/>
            <person name="Jungbluth S."/>
            <person name="Walsh D.A."/>
            <person name="Denef V.J."/>
            <person name="McMahon K.D."/>
            <person name="Konstantinidis K.T."/>
            <person name="Eloe-Fadrosh E.A."/>
            <person name="Kyrpides N.C."/>
            <person name="Woyke T."/>
        </authorList>
    </citation>
    <scope>NUCLEOTIDE SEQUENCE</scope>
    <source>
        <strain evidence="2">GVMAG-M-3300023184-168</strain>
    </source>
</reference>
<protein>
    <submittedName>
        <fullName evidence="2">Uncharacterized protein</fullName>
    </submittedName>
</protein>
<feature type="compositionally biased region" description="Basic and acidic residues" evidence="1">
    <location>
        <begin position="100"/>
        <end position="121"/>
    </location>
</feature>
<evidence type="ECO:0000256" key="1">
    <source>
        <dbReference type="SAM" id="MobiDB-lite"/>
    </source>
</evidence>
<feature type="region of interest" description="Disordered" evidence="1">
    <location>
        <begin position="100"/>
        <end position="131"/>
    </location>
</feature>
<dbReference type="EMBL" id="MN740010">
    <property type="protein sequence ID" value="QHT83644.1"/>
    <property type="molecule type" value="Genomic_DNA"/>
</dbReference>
<sequence>MEEDKITVPSNPIDKVTLEYLMNKTQYKKYVSKTNPTKHIQNEIYLNKVYNYKTQILDLTKDLLKNPESQITLDVNESFENYTKTLIRYFETKEMEKSDNDTMFEKIDDSSNKDDIVREPEPEPETEEESIKKSYWGLQRVIKKSQTQIPLHKQDF</sequence>
<evidence type="ECO:0000313" key="2">
    <source>
        <dbReference type="EMBL" id="QHT83644.1"/>
    </source>
</evidence>
<name>A0A6C0HT55_9ZZZZ</name>
<proteinExistence type="predicted"/>